<dbReference type="AlphaFoldDB" id="A0A074ZLW6"/>
<name>A0A074ZLW6_OPIVI</name>
<proteinExistence type="predicted"/>
<dbReference type="SUPFAM" id="SSF101912">
    <property type="entry name" value="Sema domain"/>
    <property type="match status" value="1"/>
</dbReference>
<dbReference type="GeneID" id="20328101"/>
<dbReference type="CTD" id="20328101"/>
<dbReference type="RefSeq" id="XP_009169502.1">
    <property type="nucleotide sequence ID" value="XM_009171238.1"/>
</dbReference>
<dbReference type="Proteomes" id="UP000054324">
    <property type="component" value="Unassembled WGS sequence"/>
</dbReference>
<dbReference type="InterPro" id="IPR015943">
    <property type="entry name" value="WD40/YVTN_repeat-like_dom_sf"/>
</dbReference>
<feature type="non-terminal residue" evidence="1">
    <location>
        <position position="1"/>
    </location>
</feature>
<dbReference type="Gene3D" id="2.130.10.10">
    <property type="entry name" value="YVTN repeat-like/Quinoprotein amine dehydrogenase"/>
    <property type="match status" value="1"/>
</dbReference>
<evidence type="ECO:0000313" key="1">
    <source>
        <dbReference type="EMBL" id="KER26747.1"/>
    </source>
</evidence>
<dbReference type="OrthoDB" id="9988752at2759"/>
<protein>
    <submittedName>
        <fullName evidence="1">Uncharacterized protein</fullName>
    </submittedName>
</protein>
<accession>A0A074ZLW6</accession>
<organism evidence="1 2">
    <name type="scientific">Opisthorchis viverrini</name>
    <name type="common">Southeast Asian liver fluke</name>
    <dbReference type="NCBI Taxonomy" id="6198"/>
    <lineage>
        <taxon>Eukaryota</taxon>
        <taxon>Metazoa</taxon>
        <taxon>Spiralia</taxon>
        <taxon>Lophotrochozoa</taxon>
        <taxon>Platyhelminthes</taxon>
        <taxon>Trematoda</taxon>
        <taxon>Digenea</taxon>
        <taxon>Opisthorchiida</taxon>
        <taxon>Opisthorchiata</taxon>
        <taxon>Opisthorchiidae</taxon>
        <taxon>Opisthorchis</taxon>
    </lineage>
</organism>
<dbReference type="InterPro" id="IPR036352">
    <property type="entry name" value="Semap_dom_sf"/>
</dbReference>
<gene>
    <name evidence="1" type="ORF">T265_13934</name>
</gene>
<reference evidence="1 2" key="1">
    <citation type="submission" date="2013-11" db="EMBL/GenBank/DDBJ databases">
        <title>Opisthorchis viverrini - life in the bile duct.</title>
        <authorList>
            <person name="Young N.D."/>
            <person name="Nagarajan N."/>
            <person name="Lin S.J."/>
            <person name="Korhonen P.K."/>
            <person name="Jex A.R."/>
            <person name="Hall R.S."/>
            <person name="Safavi-Hemami H."/>
            <person name="Kaewkong W."/>
            <person name="Bertrand D."/>
            <person name="Gao S."/>
            <person name="Seet Q."/>
            <person name="Wongkham S."/>
            <person name="Teh B.T."/>
            <person name="Wongkham C."/>
            <person name="Intapan P.M."/>
            <person name="Maleewong W."/>
            <person name="Yang X."/>
            <person name="Hu M."/>
            <person name="Wang Z."/>
            <person name="Hofmann A."/>
            <person name="Sternberg P.W."/>
            <person name="Tan P."/>
            <person name="Wang J."/>
            <person name="Gasser R.B."/>
        </authorList>
    </citation>
    <scope>NUCLEOTIDE SEQUENCE [LARGE SCALE GENOMIC DNA]</scope>
</reference>
<sequence>NCVAVISILGALSRPQSTQSKAFQYLDKHTHLQINFVFTTDSTESLIYDILQLNVLHTGRLVFQLERYLRYRSIFSLRKLLNYQLFLRLYETWRHREKNFLQLKTGYCIPNWESVPGSVVCAYRLTDIEDAFRGPLHLANGQATKFESSGDKYTHSQVNLVFTRDSTESLVYDVLQLNVLHTGRLMFQLTRYSRYRKKSNLGSSRT</sequence>
<evidence type="ECO:0000313" key="2">
    <source>
        <dbReference type="Proteomes" id="UP000054324"/>
    </source>
</evidence>
<dbReference type="KEGG" id="ovi:T265_13934"/>
<keyword evidence="2" id="KW-1185">Reference proteome</keyword>
<dbReference type="EMBL" id="KL596739">
    <property type="protein sequence ID" value="KER26747.1"/>
    <property type="molecule type" value="Genomic_DNA"/>
</dbReference>